<dbReference type="EMBL" id="SOEZ01000061">
    <property type="protein sequence ID" value="TFB48704.1"/>
    <property type="molecule type" value="Genomic_DNA"/>
</dbReference>
<protein>
    <recommendedName>
        <fullName evidence="4">Secreted protein</fullName>
    </recommendedName>
</protein>
<dbReference type="OrthoDB" id="5082358at2"/>
<keyword evidence="1" id="KW-0732">Signal</keyword>
<evidence type="ECO:0000313" key="3">
    <source>
        <dbReference type="Proteomes" id="UP000297866"/>
    </source>
</evidence>
<organism evidence="2 3">
    <name type="scientific">Cryobacterium tagatosivorans</name>
    <dbReference type="NCBI Taxonomy" id="1259199"/>
    <lineage>
        <taxon>Bacteria</taxon>
        <taxon>Bacillati</taxon>
        <taxon>Actinomycetota</taxon>
        <taxon>Actinomycetes</taxon>
        <taxon>Micrococcales</taxon>
        <taxon>Microbacteriaceae</taxon>
        <taxon>Cryobacterium</taxon>
    </lineage>
</organism>
<evidence type="ECO:0000313" key="2">
    <source>
        <dbReference type="EMBL" id="TFB48704.1"/>
    </source>
</evidence>
<evidence type="ECO:0000256" key="1">
    <source>
        <dbReference type="SAM" id="SignalP"/>
    </source>
</evidence>
<accession>A0A4R8UEU8</accession>
<keyword evidence="3" id="KW-1185">Reference proteome</keyword>
<dbReference type="Proteomes" id="UP000297866">
    <property type="component" value="Unassembled WGS sequence"/>
</dbReference>
<feature type="signal peptide" evidence="1">
    <location>
        <begin position="1"/>
        <end position="24"/>
    </location>
</feature>
<name>A0A4R8UEU8_9MICO</name>
<evidence type="ECO:0008006" key="4">
    <source>
        <dbReference type="Google" id="ProtNLM"/>
    </source>
</evidence>
<gene>
    <name evidence="2" type="ORF">E3O23_12865</name>
</gene>
<feature type="chain" id="PRO_5020360849" description="Secreted protein" evidence="1">
    <location>
        <begin position="25"/>
        <end position="102"/>
    </location>
</feature>
<comment type="caution">
    <text evidence="2">The sequence shown here is derived from an EMBL/GenBank/DDBJ whole genome shotgun (WGS) entry which is preliminary data.</text>
</comment>
<reference evidence="2 3" key="1">
    <citation type="submission" date="2019-03" db="EMBL/GenBank/DDBJ databases">
        <title>Genomics of glacier-inhabiting Cryobacterium strains.</title>
        <authorList>
            <person name="Liu Q."/>
            <person name="Xin Y.-H."/>
        </authorList>
    </citation>
    <scope>NUCLEOTIDE SEQUENCE [LARGE SCALE GENOMIC DNA]</scope>
    <source>
        <strain evidence="2 3">Sr47</strain>
    </source>
</reference>
<proteinExistence type="predicted"/>
<sequence length="102" mass="10504">MKRMTIGCVVALGLVFAGATAAQAGETSGNGSPVPGAEKASSICAYSGQDLPDAQENQPPEFNDDFVTDGHVQSYGRWVSHGFKDVVPSPGDACRGNVAFGE</sequence>
<dbReference type="AlphaFoldDB" id="A0A4R8UEU8"/>